<evidence type="ECO:0000313" key="2">
    <source>
        <dbReference type="EMBL" id="KAL2050222.1"/>
    </source>
</evidence>
<organism evidence="2 3">
    <name type="scientific">Lepraria finkii</name>
    <dbReference type="NCBI Taxonomy" id="1340010"/>
    <lineage>
        <taxon>Eukaryota</taxon>
        <taxon>Fungi</taxon>
        <taxon>Dikarya</taxon>
        <taxon>Ascomycota</taxon>
        <taxon>Pezizomycotina</taxon>
        <taxon>Lecanoromycetes</taxon>
        <taxon>OSLEUM clade</taxon>
        <taxon>Lecanoromycetidae</taxon>
        <taxon>Lecanorales</taxon>
        <taxon>Lecanorineae</taxon>
        <taxon>Stereocaulaceae</taxon>
        <taxon>Lepraria</taxon>
    </lineage>
</organism>
<name>A0ABR4AZ51_9LECA</name>
<dbReference type="Proteomes" id="UP001590951">
    <property type="component" value="Unassembled WGS sequence"/>
</dbReference>
<comment type="caution">
    <text evidence="2">The sequence shown here is derived from an EMBL/GenBank/DDBJ whole genome shotgun (WGS) entry which is preliminary data.</text>
</comment>
<evidence type="ECO:0000256" key="1">
    <source>
        <dbReference type="SAM" id="MobiDB-lite"/>
    </source>
</evidence>
<reference evidence="2 3" key="1">
    <citation type="submission" date="2024-09" db="EMBL/GenBank/DDBJ databases">
        <title>Rethinking Asexuality: The Enigmatic Case of Functional Sexual Genes in Lepraria (Stereocaulaceae).</title>
        <authorList>
            <person name="Doellman M."/>
            <person name="Sun Y."/>
            <person name="Barcenas-Pena A."/>
            <person name="Lumbsch H.T."/>
            <person name="Grewe F."/>
        </authorList>
    </citation>
    <scope>NUCLEOTIDE SEQUENCE [LARGE SCALE GENOMIC DNA]</scope>
    <source>
        <strain evidence="2 3">Grewe 0041</strain>
    </source>
</reference>
<feature type="compositionally biased region" description="Basic and acidic residues" evidence="1">
    <location>
        <begin position="148"/>
        <end position="161"/>
    </location>
</feature>
<evidence type="ECO:0000313" key="3">
    <source>
        <dbReference type="Proteomes" id="UP001590951"/>
    </source>
</evidence>
<dbReference type="EMBL" id="JBHFEH010000051">
    <property type="protein sequence ID" value="KAL2050222.1"/>
    <property type="molecule type" value="Genomic_DNA"/>
</dbReference>
<feature type="region of interest" description="Disordered" evidence="1">
    <location>
        <begin position="141"/>
        <end position="161"/>
    </location>
</feature>
<sequence length="196" mass="22524">MFCGIVCVKRSYIGSNRDKSSRGFFKDAANWRNLAFATSCRQIYEEMSNVFYAQNGFEFSSGPPFLEFLKGIGRKGRKGRRTLTKLGFVNTTTGMPFIALRYLKPCENLHKCQSPGLFYVPLKQPLAFFLGDWKEIELGTGRMSPDPEFEKKNEDSKQDSIQDSIQDKFENNFEIKDTAPEYGRKKRGDKTCKIPY</sequence>
<accession>A0ABR4AZ51</accession>
<protein>
    <submittedName>
        <fullName evidence="2">Uncharacterized protein</fullName>
    </submittedName>
</protein>
<proteinExistence type="predicted"/>
<gene>
    <name evidence="2" type="ORF">ABVK25_009583</name>
</gene>
<keyword evidence="3" id="KW-1185">Reference proteome</keyword>